<accession>A0A9R0JQN2</accession>
<keyword evidence="2" id="KW-0479">Metal-binding</keyword>
<dbReference type="RefSeq" id="XP_021843030.1">
    <property type="nucleotide sequence ID" value="XM_021987338.2"/>
</dbReference>
<dbReference type="AlphaFoldDB" id="A0A9R0JQN2"/>
<proteinExistence type="inferred from homology"/>
<evidence type="ECO:0000313" key="7">
    <source>
        <dbReference type="RefSeq" id="XP_021843030.1"/>
    </source>
</evidence>
<gene>
    <name evidence="7" type="primary">LOC110783043</name>
</gene>
<feature type="domain" description="Yippee" evidence="5">
    <location>
        <begin position="8"/>
        <end position="105"/>
    </location>
</feature>
<organism evidence="6 7">
    <name type="scientific">Spinacia oleracea</name>
    <name type="common">Spinach</name>
    <dbReference type="NCBI Taxonomy" id="3562"/>
    <lineage>
        <taxon>Eukaryota</taxon>
        <taxon>Viridiplantae</taxon>
        <taxon>Streptophyta</taxon>
        <taxon>Embryophyta</taxon>
        <taxon>Tracheophyta</taxon>
        <taxon>Spermatophyta</taxon>
        <taxon>Magnoliopsida</taxon>
        <taxon>eudicotyledons</taxon>
        <taxon>Gunneridae</taxon>
        <taxon>Pentapetalae</taxon>
        <taxon>Caryophyllales</taxon>
        <taxon>Chenopodiaceae</taxon>
        <taxon>Chenopodioideae</taxon>
        <taxon>Anserineae</taxon>
        <taxon>Spinacia</taxon>
    </lineage>
</organism>
<dbReference type="Proteomes" id="UP000813463">
    <property type="component" value="Chromosome 3"/>
</dbReference>
<comment type="similarity">
    <text evidence="1 4">Belongs to the yippee family.</text>
</comment>
<dbReference type="InterPro" id="IPR034751">
    <property type="entry name" value="Yippee"/>
</dbReference>
<dbReference type="PANTHER" id="PTHR13848">
    <property type="entry name" value="PROTEIN YIPPEE-LIKE CG15309-RELATED"/>
    <property type="match status" value="1"/>
</dbReference>
<evidence type="ECO:0000313" key="6">
    <source>
        <dbReference type="Proteomes" id="UP000813463"/>
    </source>
</evidence>
<evidence type="ECO:0000256" key="1">
    <source>
        <dbReference type="ARBA" id="ARBA00005613"/>
    </source>
</evidence>
<dbReference type="GeneID" id="110783043"/>
<dbReference type="Pfam" id="PF03226">
    <property type="entry name" value="Yippee-Mis18"/>
    <property type="match status" value="1"/>
</dbReference>
<dbReference type="InterPro" id="IPR004910">
    <property type="entry name" value="Yippee/Mis18/Cereblon"/>
</dbReference>
<protein>
    <recommendedName>
        <fullName evidence="4">Protein yippee-like</fullName>
    </recommendedName>
</protein>
<evidence type="ECO:0000256" key="4">
    <source>
        <dbReference type="RuleBase" id="RU110713"/>
    </source>
</evidence>
<keyword evidence="6" id="KW-1185">Reference proteome</keyword>
<dbReference type="PROSITE" id="PS51792">
    <property type="entry name" value="YIPPEE"/>
    <property type="match status" value="1"/>
</dbReference>
<dbReference type="GO" id="GO:0046872">
    <property type="term" value="F:metal ion binding"/>
    <property type="evidence" value="ECO:0007669"/>
    <property type="project" value="UniProtKB-KW"/>
</dbReference>
<name>A0A9R0JQN2_SPIOL</name>
<dbReference type="OrthoDB" id="6407410at2759"/>
<reference evidence="7" key="2">
    <citation type="submission" date="2025-08" db="UniProtKB">
        <authorList>
            <consortium name="RefSeq"/>
        </authorList>
    </citation>
    <scope>IDENTIFICATION</scope>
    <source>
        <tissue evidence="7">Leaf</tissue>
    </source>
</reference>
<reference evidence="6" key="1">
    <citation type="journal article" date="2021" name="Nat. Commun.">
        <title>Genomic analyses provide insights into spinach domestication and the genetic basis of agronomic traits.</title>
        <authorList>
            <person name="Cai X."/>
            <person name="Sun X."/>
            <person name="Xu C."/>
            <person name="Sun H."/>
            <person name="Wang X."/>
            <person name="Ge C."/>
            <person name="Zhang Z."/>
            <person name="Wang Q."/>
            <person name="Fei Z."/>
            <person name="Jiao C."/>
            <person name="Wang Q."/>
        </authorList>
    </citation>
    <scope>NUCLEOTIDE SEQUENCE [LARGE SCALE GENOMIC DNA]</scope>
    <source>
        <strain evidence="6">cv. Varoflay</strain>
    </source>
</reference>
<evidence type="ECO:0000256" key="3">
    <source>
        <dbReference type="ARBA" id="ARBA00022833"/>
    </source>
</evidence>
<keyword evidence="3" id="KW-0862">Zinc</keyword>
<evidence type="ECO:0000259" key="5">
    <source>
        <dbReference type="PROSITE" id="PS51792"/>
    </source>
</evidence>
<sequence length="105" mass="11859">MAISSDSRVYSCNSCWNPVASKEDLISKAYVALSGQAFMFSNAMNMKVGNKIEKQLMTGKFTVADIYCIKCGQLLGWKYFRAHDPRQSYKEGNYVLERAKLLKGN</sequence>
<evidence type="ECO:0000256" key="2">
    <source>
        <dbReference type="ARBA" id="ARBA00022723"/>
    </source>
</evidence>
<dbReference type="InterPro" id="IPR039058">
    <property type="entry name" value="Yippee_fam"/>
</dbReference>
<dbReference type="KEGG" id="soe:110783043"/>